<comment type="caution">
    <text evidence="1">The sequence shown here is derived from an EMBL/GenBank/DDBJ whole genome shotgun (WGS) entry which is preliminary data.</text>
</comment>
<protein>
    <submittedName>
        <fullName evidence="1">Uncharacterized protein</fullName>
    </submittedName>
</protein>
<dbReference type="EMBL" id="APLQ01000011">
    <property type="protein sequence ID" value="ENO16243.1"/>
    <property type="molecule type" value="Genomic_DNA"/>
</dbReference>
<dbReference type="PATRIC" id="fig|626887.3.peg.2572"/>
<evidence type="ECO:0000313" key="2">
    <source>
        <dbReference type="Proteomes" id="UP000013165"/>
    </source>
</evidence>
<dbReference type="RefSeq" id="WP_004580529.1">
    <property type="nucleotide sequence ID" value="NZ_AP028878.1"/>
</dbReference>
<gene>
    <name evidence="1" type="ORF">J057_12841</name>
</gene>
<dbReference type="OrthoDB" id="6364937at2"/>
<accession>N6X5A9</accession>
<sequence>MKHWHRFLGTLIALVTAAAWMLFYQPEAGDDQEQQMASFSKLIDGVSRDWHLEALNNLMLPPMQDADRYRPLLVEASELGRFIGCERLQLGQFAEDSLDQPPLDRLETDTVYQGNGRCAFEHGEAYVLLGYVREQDQPKLVLLVVEDIRLFDGGT</sequence>
<dbReference type="STRING" id="626887.J057_12841"/>
<dbReference type="AlphaFoldDB" id="N6X5A9"/>
<organism evidence="1 2">
    <name type="scientific">Marinobacter nanhaiticus D15-8W</name>
    <dbReference type="NCBI Taxonomy" id="626887"/>
    <lineage>
        <taxon>Bacteria</taxon>
        <taxon>Pseudomonadati</taxon>
        <taxon>Pseudomonadota</taxon>
        <taxon>Gammaproteobacteria</taxon>
        <taxon>Pseudomonadales</taxon>
        <taxon>Marinobacteraceae</taxon>
        <taxon>Marinobacter</taxon>
    </lineage>
</organism>
<name>N6X5A9_9GAMM</name>
<evidence type="ECO:0000313" key="1">
    <source>
        <dbReference type="EMBL" id="ENO16243.1"/>
    </source>
</evidence>
<dbReference type="Proteomes" id="UP000013165">
    <property type="component" value="Unassembled WGS sequence"/>
</dbReference>
<proteinExistence type="predicted"/>
<reference evidence="1 2" key="1">
    <citation type="journal article" date="2013" name="Genome Announc.">
        <title>Genome Sequence of the Polycyclic Aromatic Hydrocarbon-Degrading Bacterium Strain Marinobacter nanhaiticus D15-8WT.</title>
        <authorList>
            <person name="Cui Z."/>
            <person name="Gao W."/>
            <person name="Li Q."/>
            <person name="Xu G."/>
            <person name="Zheng L."/>
        </authorList>
    </citation>
    <scope>NUCLEOTIDE SEQUENCE [LARGE SCALE GENOMIC DNA]</scope>
    <source>
        <strain evidence="1 2">D15-8W</strain>
    </source>
</reference>
<dbReference type="HOGENOM" id="CLU_1693391_0_0_6"/>
<keyword evidence="2" id="KW-1185">Reference proteome</keyword>